<feature type="coiled-coil region" evidence="1">
    <location>
        <begin position="445"/>
        <end position="553"/>
    </location>
</feature>
<comment type="caution">
    <text evidence="3">The sequence shown here is derived from an EMBL/GenBank/DDBJ whole genome shotgun (WGS) entry which is preliminary data.</text>
</comment>
<feature type="compositionally biased region" description="Basic residues" evidence="2">
    <location>
        <begin position="76"/>
        <end position="89"/>
    </location>
</feature>
<feature type="region of interest" description="Disordered" evidence="2">
    <location>
        <begin position="155"/>
        <end position="234"/>
    </location>
</feature>
<name>A0A9W8SAE4_9HYPO</name>
<dbReference type="AlphaFoldDB" id="A0A9W8SAE4"/>
<feature type="coiled-coil region" evidence="1">
    <location>
        <begin position="336"/>
        <end position="395"/>
    </location>
</feature>
<feature type="compositionally biased region" description="Basic and acidic residues" evidence="2">
    <location>
        <begin position="824"/>
        <end position="834"/>
    </location>
</feature>
<dbReference type="Proteomes" id="UP001152049">
    <property type="component" value="Unassembled WGS sequence"/>
</dbReference>
<dbReference type="EMBL" id="JAOQAZ010000004">
    <property type="protein sequence ID" value="KAJ4267017.1"/>
    <property type="molecule type" value="Genomic_DNA"/>
</dbReference>
<reference evidence="3" key="1">
    <citation type="submission" date="2022-09" db="EMBL/GenBank/DDBJ databases">
        <title>Fusarium specimens isolated from Avocado Roots.</title>
        <authorList>
            <person name="Stajich J."/>
            <person name="Roper C."/>
            <person name="Heimlech-Rivalta G."/>
        </authorList>
    </citation>
    <scope>NUCLEOTIDE SEQUENCE</scope>
    <source>
        <strain evidence="3">CF00136</strain>
    </source>
</reference>
<dbReference type="OrthoDB" id="10400698at2759"/>
<keyword evidence="4" id="KW-1185">Reference proteome</keyword>
<feature type="region of interest" description="Disordered" evidence="2">
    <location>
        <begin position="653"/>
        <end position="760"/>
    </location>
</feature>
<evidence type="ECO:0000313" key="3">
    <source>
        <dbReference type="EMBL" id="KAJ4267017.1"/>
    </source>
</evidence>
<evidence type="ECO:0000256" key="2">
    <source>
        <dbReference type="SAM" id="MobiDB-lite"/>
    </source>
</evidence>
<feature type="compositionally biased region" description="Basic and acidic residues" evidence="2">
    <location>
        <begin position="741"/>
        <end position="760"/>
    </location>
</feature>
<evidence type="ECO:0000256" key="1">
    <source>
        <dbReference type="SAM" id="Coils"/>
    </source>
</evidence>
<feature type="compositionally biased region" description="Polar residues" evidence="2">
    <location>
        <begin position="155"/>
        <end position="186"/>
    </location>
</feature>
<sequence length="1052" mass="119325">MDSIQSDAPHASYVTDDDATDNETAPTHPKRNPSPEQGGATLGSGEGSRPSDKAPERQAQNPLSTHPKGNASLRQRFVRPRGTITRRVHYRDSANGRLQTRMDDAIEPSPYDPYTDTSSYDSRYNNNSGPTMPYGPRPSIRGYGYTQNNLSQMAYTPSSGTLLPSMPNSSQSYQSHSLWPQTTSDRGQARPASQYFNGIQSSPNQRTSQQPSTSTTLQNPVEASGTGSMSKTEMERIAKECLDKEFAKSKRSEDQKEASYAKHWIEVDRQRIESDLRTKFETDLQSELVRRERKMTRDRDRQLELDRGRITAELKTELDMNMKLRDQTEEYLHFQLGEAAEQKSRLEAELADLKMQFEAQSDSQAAKTAESSTALSLLENKLSISEEKIMEERHKKSEVENHRDILQSRLSISEEMFMSEVDKCGRAEKEFELLQANLSLSEMRLASETEQRSKAEKERDDSRAELSFAEHKLALVADQHQNTERQLRALQDEISSLQERLILETGEKERIEAECKRLQTDIVELEDRIASEIQQKAKEATDLEQRLEKENALALSKLTDIFQKELEGIKKDVADNLAAESELKITELQEGLLTMAKHLAWESEQRQTETEIRQAAEIELNQLHDRMAYLYQNTNPLSRRATYNRFGEAYEHDGNTLYGNKETQRLEEVSNSNYDPRRRVRRRERNHYPSSGPWHPSPPQYPAPDAPIQYNRGSETGESEASVNDRNWDNSQLRGSKQRVTRSEKRRVAEVTGEDRSHAKYDKRSEGYAFYVTPVPLAQPTSDSDGELQSDGSDSELDQRPGEPVQRARRPQRVHKTSQRMSSKKFDKDLREDTSWVSIPGEPDDEEGVDSGAKLAYDNNTLEHGPAILMRPDVQESNNVRRPSNPGQKPGAGPSRHRSSSATTPKENLQVPSKVSSTTSGSKTPQASQSESRSSHRGVESPLSSPGQDQRALVEAEPNAESDDEDENGQLLYWSRERTPRNLLPAGDQFGRPIYLVPNPHSRRARVTKRGRRIEEDENGMIYGFKTQHGFMPLMGVPFGQQIAEKVHTRKT</sequence>
<feature type="region of interest" description="Disordered" evidence="2">
    <location>
        <begin position="1"/>
        <end position="137"/>
    </location>
</feature>
<accession>A0A9W8SAE4</accession>
<feature type="compositionally biased region" description="Acidic residues" evidence="2">
    <location>
        <begin position="958"/>
        <end position="968"/>
    </location>
</feature>
<keyword evidence="1" id="KW-0175">Coiled coil</keyword>
<proteinExistence type="predicted"/>
<feature type="compositionally biased region" description="Polar residues" evidence="2">
    <location>
        <begin position="711"/>
        <end position="735"/>
    </location>
</feature>
<feature type="compositionally biased region" description="Acidic residues" evidence="2">
    <location>
        <begin position="784"/>
        <end position="796"/>
    </location>
</feature>
<feature type="compositionally biased region" description="Polar residues" evidence="2">
    <location>
        <begin position="875"/>
        <end position="887"/>
    </location>
</feature>
<gene>
    <name evidence="3" type="ORF">NW762_003115</name>
</gene>
<feature type="compositionally biased region" description="Low complexity" evidence="2">
    <location>
        <begin position="200"/>
        <end position="220"/>
    </location>
</feature>
<evidence type="ECO:0000313" key="4">
    <source>
        <dbReference type="Proteomes" id="UP001152049"/>
    </source>
</evidence>
<organism evidence="3 4">
    <name type="scientific">Fusarium torreyae</name>
    <dbReference type="NCBI Taxonomy" id="1237075"/>
    <lineage>
        <taxon>Eukaryota</taxon>
        <taxon>Fungi</taxon>
        <taxon>Dikarya</taxon>
        <taxon>Ascomycota</taxon>
        <taxon>Pezizomycotina</taxon>
        <taxon>Sordariomycetes</taxon>
        <taxon>Hypocreomycetidae</taxon>
        <taxon>Hypocreales</taxon>
        <taxon>Nectriaceae</taxon>
        <taxon>Fusarium</taxon>
    </lineage>
</organism>
<feature type="compositionally biased region" description="Pro residues" evidence="2">
    <location>
        <begin position="695"/>
        <end position="705"/>
    </location>
</feature>
<feature type="region of interest" description="Disordered" evidence="2">
    <location>
        <begin position="775"/>
        <end position="968"/>
    </location>
</feature>
<protein>
    <submittedName>
        <fullName evidence="3">Uncharacterized protein</fullName>
    </submittedName>
</protein>
<feature type="compositionally biased region" description="Low complexity" evidence="2">
    <location>
        <begin position="911"/>
        <end position="925"/>
    </location>
</feature>
<feature type="compositionally biased region" description="Polar residues" evidence="2">
    <location>
        <begin position="115"/>
        <end position="130"/>
    </location>
</feature>
<feature type="compositionally biased region" description="Basic residues" evidence="2">
    <location>
        <begin position="807"/>
        <end position="818"/>
    </location>
</feature>
<feature type="compositionally biased region" description="Basic and acidic residues" evidence="2">
    <location>
        <begin position="90"/>
        <end position="104"/>
    </location>
</feature>